<keyword evidence="1" id="KW-0430">Lectin</keyword>
<dbReference type="AlphaFoldDB" id="A0A077L7F7"/>
<sequence>SYREHPLSEGWGGWGASLLLQTSYSWILTLWRELADERVFCLAVNIVPLKKLCPSSQPLTHLGFSFIPVYVNDAGAIAPLR</sequence>
<feature type="non-terminal residue" evidence="1">
    <location>
        <position position="81"/>
    </location>
</feature>
<dbReference type="GO" id="GO:0030246">
    <property type="term" value="F:carbohydrate binding"/>
    <property type="evidence" value="ECO:0007669"/>
    <property type="project" value="UniProtKB-KW"/>
</dbReference>
<reference evidence="1" key="1">
    <citation type="submission" date="2014-08" db="EMBL/GenBank/DDBJ databases">
        <title>Regulation and rapid evolution of snake venom proteomes:More abundant venom components evolve more rapidly.</title>
        <authorList>
            <person name="Aird S.D."/>
            <person name="Aggarwal S."/>
            <person name="Villar-Briones A."/>
            <person name="Man-Ying Tin M."/>
            <person name="Terada K."/>
            <person name="Mikheyev A.S."/>
        </authorList>
    </citation>
    <scope>NUCLEOTIDE SEQUENCE</scope>
    <source>
        <tissue evidence="1">Venom gland</tissue>
    </source>
</reference>
<evidence type="ECO:0000313" key="1">
    <source>
        <dbReference type="EMBL" id="BAP39932.1"/>
    </source>
</evidence>
<accession>A0A077L7F7</accession>
<organism evidence="1">
    <name type="scientific">Protobothrops elegans</name>
    <name type="common">Elegant pitviper</name>
    <name type="synonym">Trimeresurus elegans</name>
    <dbReference type="NCBI Taxonomy" id="88086"/>
    <lineage>
        <taxon>Eukaryota</taxon>
        <taxon>Metazoa</taxon>
        <taxon>Chordata</taxon>
        <taxon>Craniata</taxon>
        <taxon>Vertebrata</taxon>
        <taxon>Euteleostomi</taxon>
        <taxon>Lepidosauria</taxon>
        <taxon>Squamata</taxon>
        <taxon>Bifurcata</taxon>
        <taxon>Unidentata</taxon>
        <taxon>Episquamata</taxon>
        <taxon>Toxicofera</taxon>
        <taxon>Serpentes</taxon>
        <taxon>Colubroidea</taxon>
        <taxon>Viperidae</taxon>
        <taxon>Crotalinae</taxon>
        <taxon>Protobothrops</taxon>
    </lineage>
</organism>
<feature type="non-terminal residue" evidence="1">
    <location>
        <position position="1"/>
    </location>
</feature>
<proteinExistence type="evidence at transcript level"/>
<name>A0A077L7F7_PROEL</name>
<protein>
    <submittedName>
        <fullName evidence="1">C-type lectin A subunit</fullName>
    </submittedName>
</protein>
<dbReference type="EMBL" id="AB984601">
    <property type="protein sequence ID" value="BAP39932.1"/>
    <property type="molecule type" value="mRNA"/>
</dbReference>